<dbReference type="Proteomes" id="UP000233551">
    <property type="component" value="Unassembled WGS sequence"/>
</dbReference>
<evidence type="ECO:0000313" key="2">
    <source>
        <dbReference type="EMBL" id="OWM81471.1"/>
    </source>
</evidence>
<evidence type="ECO:0000313" key="4">
    <source>
        <dbReference type="Proteomes" id="UP000197138"/>
    </source>
</evidence>
<proteinExistence type="predicted"/>
<comment type="caution">
    <text evidence="2">The sequence shown here is derived from an EMBL/GenBank/DDBJ whole genome shotgun (WGS) entry which is preliminary data.</text>
</comment>
<reference evidence="3 5" key="3">
    <citation type="submission" date="2017-11" db="EMBL/GenBank/DDBJ databases">
        <title>De-novo sequencing of pomegranate (Punica granatum L.) genome.</title>
        <authorList>
            <person name="Akparov Z."/>
            <person name="Amiraslanov A."/>
            <person name="Hajiyeva S."/>
            <person name="Abbasov M."/>
            <person name="Kaur K."/>
            <person name="Hamwieh A."/>
            <person name="Solovyev V."/>
            <person name="Salamov A."/>
            <person name="Braich B."/>
            <person name="Kosarev P."/>
            <person name="Mahmoud A."/>
            <person name="Hajiyev E."/>
            <person name="Babayeva S."/>
            <person name="Izzatullayeva V."/>
            <person name="Mammadov A."/>
            <person name="Mammadov A."/>
            <person name="Sharifova S."/>
            <person name="Ojaghi J."/>
            <person name="Eynullazada K."/>
            <person name="Bayramov B."/>
            <person name="Abdulazimova A."/>
            <person name="Shahmuradov I."/>
        </authorList>
    </citation>
    <scope>NUCLEOTIDE SEQUENCE [LARGE SCALE GENOMIC DNA]</scope>
    <source>
        <strain evidence="3">AG2017</strain>
        <strain evidence="5">cv. AG2017</strain>
        <tissue evidence="3">Leaf</tissue>
    </source>
</reference>
<dbReference type="EMBL" id="MTKT01002214">
    <property type="protein sequence ID" value="OWM81471.1"/>
    <property type="molecule type" value="Genomic_DNA"/>
</dbReference>
<feature type="compositionally biased region" description="Basic and acidic residues" evidence="1">
    <location>
        <begin position="93"/>
        <end position="103"/>
    </location>
</feature>
<accession>A0A218XAF7</accession>
<reference evidence="2" key="2">
    <citation type="submission" date="2017-06" db="EMBL/GenBank/DDBJ databases">
        <title>The pomegranate genome and the genomics of punicalagin biosynthesis.</title>
        <authorList>
            <person name="Xu C."/>
        </authorList>
    </citation>
    <scope>NUCLEOTIDE SEQUENCE [LARGE SCALE GENOMIC DNA]</scope>
    <source>
        <tissue evidence="2">Fresh leaf</tissue>
    </source>
</reference>
<name>A0A218XAF7_PUNGR</name>
<feature type="compositionally biased region" description="Polar residues" evidence="1">
    <location>
        <begin position="80"/>
        <end position="92"/>
    </location>
</feature>
<sequence length="396" mass="44466">MHGLARKGPLRGRAAFVCLEKRWKNSFLPSNGGFALQAVELIQTMALFRTAALLGRRSPDAFISHPSLSQRRHVFSSILRKTQSDPPGQRLVSSEENREPETPTKMKRLVVFFKEAVGLSPRTEESIDDKESGSSDLGRELKQLETKLWSSNKEQDSPKVDTVVAAKKEVEEREKEKEREKHTKPVARRLSDVFRSRTIRRVVSDRLPESSVTIEKLSPEMKMFLNHLHSEGYFNGASFLTNGKLESGWYKHSCGRDFIKSAADKFGKDHQEIAKMLSGSELKKVALFGCPSVARKTTSAAKKLRVFFSIAEQTVCSKCALRSSCKFVNQQFGGRVAKIAKNELSLLAVLRVITSYALELVPPNLSVPDDLKSSTNRLLRDIVKLSRTTMTVKLKT</sequence>
<evidence type="ECO:0000313" key="3">
    <source>
        <dbReference type="EMBL" id="PKI60072.1"/>
    </source>
</evidence>
<dbReference type="STRING" id="22663.A0A218XAF7"/>
<protein>
    <submittedName>
        <fullName evidence="2">Uncharacterized protein</fullName>
    </submittedName>
</protein>
<organism evidence="2 4">
    <name type="scientific">Punica granatum</name>
    <name type="common">Pomegranate</name>
    <dbReference type="NCBI Taxonomy" id="22663"/>
    <lineage>
        <taxon>Eukaryota</taxon>
        <taxon>Viridiplantae</taxon>
        <taxon>Streptophyta</taxon>
        <taxon>Embryophyta</taxon>
        <taxon>Tracheophyta</taxon>
        <taxon>Spermatophyta</taxon>
        <taxon>Magnoliopsida</taxon>
        <taxon>eudicotyledons</taxon>
        <taxon>Gunneridae</taxon>
        <taxon>Pentapetalae</taxon>
        <taxon>rosids</taxon>
        <taxon>malvids</taxon>
        <taxon>Myrtales</taxon>
        <taxon>Lythraceae</taxon>
        <taxon>Punica</taxon>
    </lineage>
</organism>
<dbReference type="EMBL" id="PGOL01001193">
    <property type="protein sequence ID" value="PKI60072.1"/>
    <property type="molecule type" value="Genomic_DNA"/>
</dbReference>
<keyword evidence="5" id="KW-1185">Reference proteome</keyword>
<dbReference type="AlphaFoldDB" id="A0A218XAF7"/>
<evidence type="ECO:0000313" key="5">
    <source>
        <dbReference type="Proteomes" id="UP000233551"/>
    </source>
</evidence>
<reference evidence="4" key="1">
    <citation type="journal article" date="2017" name="Plant J.">
        <title>The pomegranate (Punica granatum L.) genome and the genomics of punicalagin biosynthesis.</title>
        <authorList>
            <person name="Qin G."/>
            <person name="Xu C."/>
            <person name="Ming R."/>
            <person name="Tang H."/>
            <person name="Guyot R."/>
            <person name="Kramer E.M."/>
            <person name="Hu Y."/>
            <person name="Yi X."/>
            <person name="Qi Y."/>
            <person name="Xu X."/>
            <person name="Gao Z."/>
            <person name="Pan H."/>
            <person name="Jian J."/>
            <person name="Tian Y."/>
            <person name="Yue Z."/>
            <person name="Xu Y."/>
        </authorList>
    </citation>
    <scope>NUCLEOTIDE SEQUENCE [LARGE SCALE GENOMIC DNA]</scope>
    <source>
        <strain evidence="4">cv. Dabenzi</strain>
    </source>
</reference>
<gene>
    <name evidence="2" type="ORF">CDL15_Pgr007509</name>
    <name evidence="3" type="ORF">CRG98_019557</name>
</gene>
<feature type="region of interest" description="Disordered" evidence="1">
    <location>
        <begin position="80"/>
        <end position="103"/>
    </location>
</feature>
<evidence type="ECO:0000256" key="1">
    <source>
        <dbReference type="SAM" id="MobiDB-lite"/>
    </source>
</evidence>
<dbReference type="Proteomes" id="UP000197138">
    <property type="component" value="Unassembled WGS sequence"/>
</dbReference>